<evidence type="ECO:0000313" key="2">
    <source>
        <dbReference type="EMBL" id="GJS92120.1"/>
    </source>
</evidence>
<dbReference type="Proteomes" id="UP001151760">
    <property type="component" value="Unassembled WGS sequence"/>
</dbReference>
<proteinExistence type="predicted"/>
<comment type="caution">
    <text evidence="2">The sequence shown here is derived from an EMBL/GenBank/DDBJ whole genome shotgun (WGS) entry which is preliminary data.</text>
</comment>
<evidence type="ECO:0000256" key="1">
    <source>
        <dbReference type="SAM" id="MobiDB-lite"/>
    </source>
</evidence>
<name>A0ABQ4ZQA4_9ASTR</name>
<accession>A0ABQ4ZQA4</accession>
<evidence type="ECO:0000313" key="3">
    <source>
        <dbReference type="Proteomes" id="UP001151760"/>
    </source>
</evidence>
<dbReference type="EMBL" id="BQNB010011558">
    <property type="protein sequence ID" value="GJS92120.1"/>
    <property type="molecule type" value="Genomic_DNA"/>
</dbReference>
<sequence>MASAAAKPFQGDSLEFYLITGNFLTVVAVSRGQVKANTTCSYSTDIYKDIMKAQLKNIKKDGYTRFQHQEQYEHVGPEVTRSQEGKRSQDDDKRLCLVDDLKKFKITFMSSQRYKSKPEVYNHYINSQVKD</sequence>
<gene>
    <name evidence="2" type="ORF">Tco_0774756</name>
</gene>
<feature type="region of interest" description="Disordered" evidence="1">
    <location>
        <begin position="70"/>
        <end position="91"/>
    </location>
</feature>
<organism evidence="2 3">
    <name type="scientific">Tanacetum coccineum</name>
    <dbReference type="NCBI Taxonomy" id="301880"/>
    <lineage>
        <taxon>Eukaryota</taxon>
        <taxon>Viridiplantae</taxon>
        <taxon>Streptophyta</taxon>
        <taxon>Embryophyta</taxon>
        <taxon>Tracheophyta</taxon>
        <taxon>Spermatophyta</taxon>
        <taxon>Magnoliopsida</taxon>
        <taxon>eudicotyledons</taxon>
        <taxon>Gunneridae</taxon>
        <taxon>Pentapetalae</taxon>
        <taxon>asterids</taxon>
        <taxon>campanulids</taxon>
        <taxon>Asterales</taxon>
        <taxon>Asteraceae</taxon>
        <taxon>Asteroideae</taxon>
        <taxon>Anthemideae</taxon>
        <taxon>Anthemidinae</taxon>
        <taxon>Tanacetum</taxon>
    </lineage>
</organism>
<protein>
    <submittedName>
        <fullName evidence="2">Uncharacterized protein</fullName>
    </submittedName>
</protein>
<reference evidence="2" key="1">
    <citation type="journal article" date="2022" name="Int. J. Mol. Sci.">
        <title>Draft Genome of Tanacetum Coccineum: Genomic Comparison of Closely Related Tanacetum-Family Plants.</title>
        <authorList>
            <person name="Yamashiro T."/>
            <person name="Shiraishi A."/>
            <person name="Nakayama K."/>
            <person name="Satake H."/>
        </authorList>
    </citation>
    <scope>NUCLEOTIDE SEQUENCE</scope>
</reference>
<keyword evidence="3" id="KW-1185">Reference proteome</keyword>
<reference evidence="2" key="2">
    <citation type="submission" date="2022-01" db="EMBL/GenBank/DDBJ databases">
        <authorList>
            <person name="Yamashiro T."/>
            <person name="Shiraishi A."/>
            <person name="Satake H."/>
            <person name="Nakayama K."/>
        </authorList>
    </citation>
    <scope>NUCLEOTIDE SEQUENCE</scope>
</reference>